<gene>
    <name evidence="1" type="ORF">M413DRAFT_447093</name>
</gene>
<accession>A0A0C3C7T9</accession>
<evidence type="ECO:0000313" key="2">
    <source>
        <dbReference type="Proteomes" id="UP000053424"/>
    </source>
</evidence>
<name>A0A0C3C7T9_HEBCY</name>
<organism evidence="1 2">
    <name type="scientific">Hebeloma cylindrosporum</name>
    <dbReference type="NCBI Taxonomy" id="76867"/>
    <lineage>
        <taxon>Eukaryota</taxon>
        <taxon>Fungi</taxon>
        <taxon>Dikarya</taxon>
        <taxon>Basidiomycota</taxon>
        <taxon>Agaricomycotina</taxon>
        <taxon>Agaricomycetes</taxon>
        <taxon>Agaricomycetidae</taxon>
        <taxon>Agaricales</taxon>
        <taxon>Agaricineae</taxon>
        <taxon>Hymenogastraceae</taxon>
        <taxon>Hebeloma</taxon>
    </lineage>
</organism>
<proteinExistence type="predicted"/>
<sequence>MAFGSPGRNTASGAFSVVDINRSSLVRYTFPHSCRSLSSANVIVVRVNAPLQDSSTPPH</sequence>
<dbReference type="AlphaFoldDB" id="A0A0C3C7T9"/>
<dbReference type="Proteomes" id="UP000053424">
    <property type="component" value="Unassembled WGS sequence"/>
</dbReference>
<reference evidence="2" key="2">
    <citation type="submission" date="2015-01" db="EMBL/GenBank/DDBJ databases">
        <title>Evolutionary Origins and Diversification of the Mycorrhizal Mutualists.</title>
        <authorList>
            <consortium name="DOE Joint Genome Institute"/>
            <consortium name="Mycorrhizal Genomics Consortium"/>
            <person name="Kohler A."/>
            <person name="Kuo A."/>
            <person name="Nagy L.G."/>
            <person name="Floudas D."/>
            <person name="Copeland A."/>
            <person name="Barry K.W."/>
            <person name="Cichocki N."/>
            <person name="Veneault-Fourrey C."/>
            <person name="LaButti K."/>
            <person name="Lindquist E.A."/>
            <person name="Lipzen A."/>
            <person name="Lundell T."/>
            <person name="Morin E."/>
            <person name="Murat C."/>
            <person name="Riley R."/>
            <person name="Ohm R."/>
            <person name="Sun H."/>
            <person name="Tunlid A."/>
            <person name="Henrissat B."/>
            <person name="Grigoriev I.V."/>
            <person name="Hibbett D.S."/>
            <person name="Martin F."/>
        </authorList>
    </citation>
    <scope>NUCLEOTIDE SEQUENCE [LARGE SCALE GENOMIC DNA]</scope>
    <source>
        <strain evidence="2">h7</strain>
    </source>
</reference>
<keyword evidence="2" id="KW-1185">Reference proteome</keyword>
<evidence type="ECO:0000313" key="1">
    <source>
        <dbReference type="EMBL" id="KIM39616.1"/>
    </source>
</evidence>
<protein>
    <submittedName>
        <fullName evidence="1">Uncharacterized protein</fullName>
    </submittedName>
</protein>
<dbReference type="HOGENOM" id="CLU_2961025_0_0_1"/>
<reference evidence="1 2" key="1">
    <citation type="submission" date="2014-04" db="EMBL/GenBank/DDBJ databases">
        <authorList>
            <consortium name="DOE Joint Genome Institute"/>
            <person name="Kuo A."/>
            <person name="Gay G."/>
            <person name="Dore J."/>
            <person name="Kohler A."/>
            <person name="Nagy L.G."/>
            <person name="Floudas D."/>
            <person name="Copeland A."/>
            <person name="Barry K.W."/>
            <person name="Cichocki N."/>
            <person name="Veneault-Fourrey C."/>
            <person name="LaButti K."/>
            <person name="Lindquist E.A."/>
            <person name="Lipzen A."/>
            <person name="Lundell T."/>
            <person name="Morin E."/>
            <person name="Murat C."/>
            <person name="Sun H."/>
            <person name="Tunlid A."/>
            <person name="Henrissat B."/>
            <person name="Grigoriev I.V."/>
            <person name="Hibbett D.S."/>
            <person name="Martin F."/>
            <person name="Nordberg H.P."/>
            <person name="Cantor M.N."/>
            <person name="Hua S.X."/>
        </authorList>
    </citation>
    <scope>NUCLEOTIDE SEQUENCE [LARGE SCALE GENOMIC DNA]</scope>
    <source>
        <strain evidence="2">h7</strain>
    </source>
</reference>
<dbReference type="EMBL" id="KN831785">
    <property type="protein sequence ID" value="KIM39616.1"/>
    <property type="molecule type" value="Genomic_DNA"/>
</dbReference>